<keyword evidence="1" id="KW-0812">Transmembrane</keyword>
<evidence type="ECO:0000256" key="1">
    <source>
        <dbReference type="SAM" id="Phobius"/>
    </source>
</evidence>
<keyword evidence="1" id="KW-0472">Membrane</keyword>
<reference evidence="3" key="1">
    <citation type="submission" date="2017-02" db="UniProtKB">
        <authorList>
            <consortium name="WormBaseParasite"/>
        </authorList>
    </citation>
    <scope>IDENTIFICATION</scope>
</reference>
<dbReference type="WBParaSite" id="ALUE_0000002001-mRNA-1">
    <property type="protein sequence ID" value="ALUE_0000002001-mRNA-1"/>
    <property type="gene ID" value="ALUE_0000002001"/>
</dbReference>
<dbReference type="Proteomes" id="UP000036681">
    <property type="component" value="Unplaced"/>
</dbReference>
<organism evidence="2 3">
    <name type="scientific">Ascaris lumbricoides</name>
    <name type="common">Giant roundworm</name>
    <dbReference type="NCBI Taxonomy" id="6252"/>
    <lineage>
        <taxon>Eukaryota</taxon>
        <taxon>Metazoa</taxon>
        <taxon>Ecdysozoa</taxon>
        <taxon>Nematoda</taxon>
        <taxon>Chromadorea</taxon>
        <taxon>Rhabditida</taxon>
        <taxon>Spirurina</taxon>
        <taxon>Ascaridomorpha</taxon>
        <taxon>Ascaridoidea</taxon>
        <taxon>Ascarididae</taxon>
        <taxon>Ascaris</taxon>
    </lineage>
</organism>
<protein>
    <submittedName>
        <fullName evidence="3">Secreted protein</fullName>
    </submittedName>
</protein>
<feature type="transmembrane region" description="Helical" evidence="1">
    <location>
        <begin position="12"/>
        <end position="31"/>
    </location>
</feature>
<keyword evidence="1" id="KW-1133">Transmembrane helix</keyword>
<keyword evidence="2" id="KW-1185">Reference proteome</keyword>
<evidence type="ECO:0000313" key="3">
    <source>
        <dbReference type="WBParaSite" id="ALUE_0000002001-mRNA-1"/>
    </source>
</evidence>
<evidence type="ECO:0000313" key="2">
    <source>
        <dbReference type="Proteomes" id="UP000036681"/>
    </source>
</evidence>
<name>A0A0M3HET9_ASCLU</name>
<dbReference type="AlphaFoldDB" id="A0A0M3HET9"/>
<proteinExistence type="predicted"/>
<accession>A0A0M3HET9</accession>
<sequence length="145" mass="16515">MSLNKRFSKNSYAYLRILLALGTIVSAFVEVRLSRVKQRSVRLRSPSLTGYFGVVSHSLTLRTVLLVSLVHLHVSSLVERHHRRTLQAASTWIPLIGVHWWRHSLMSTSVSCKLELKLSSSLQHKRPDLASRLLHVRVAMVSTPR</sequence>